<dbReference type="InterPro" id="IPR053345">
    <property type="entry name" value="Ankyrin_repeat-containing"/>
</dbReference>
<dbReference type="SMART" id="SM00453">
    <property type="entry name" value="WSN"/>
    <property type="match status" value="1"/>
</dbReference>
<accession>A0A8R1HI95</accession>
<dbReference type="Proteomes" id="UP000005237">
    <property type="component" value="Unassembled WGS sequence"/>
</dbReference>
<feature type="domain" description="Domain of unknown function WSN" evidence="2">
    <location>
        <begin position="26"/>
        <end position="94"/>
    </location>
</feature>
<sequence>MKKLNIIVMSLLFFTNFSTAVPPNMTSFSLLVNNISIVARITNAIALQTELMKNRTDIGAIIRELIPGQYDFLPLIRKLNVKKANEFLRWLVQEFTTMRSYNGKMTEDELREALHLVKFLTENVENLNMLKEYNKGSAEAFYDTVMDLNVINPFKLCDKDTLELVSSLYRLNSFSDLDQTGNILDLFRNLSSDKTLANLQDCFGKVQNFHGSLEKQPLYRSFIELNKIRKLKDVDKFFQQKSSRFASIGKITENMEEFMEKMKGIWSKLPLVSNSTNIDRLMFLCSDIWDYVTSGRAPKRLTPGFIRPMDTIQVKEDLESSFFKNNIAKKKGVHRLTTALNYYLKFATESAKLEKAFADFVNFIKGEMPMIERMNQTLDTFFYFTAKNISARLKELTKDAHECSNKVVNPLGQNRFSQFEEAFNQPANILESLLMLKTVSKYGDDFFVPNMLLNMLNDFKMAEKKAEFDEETVVDWFKSYRERFDNHFTFDAVLFIHNFHDAVNSLDDNIKKFQKSKLTIQSFSVTDQIKSSSLFPVLECFKTKHFNFDLFRQTAIFLSNIVSFSENRMLVVTQSFFNQLNKIQEAQNNIYKVMEKEKKTADIPQSRVLLDFRNSLDLSQRFGKGVRVLREIDDIINQEKLLLDSANVSRSSLIFMRWEAFEIVENFFENPQMRHQKFQASLLALEKAANLSVNSNLSNTKSVFHAARKVIGFNITRKELTSVAEKLKSVHQFQDSIRLQELSRWNLDFASFRNILFGAGMAALPLNDQFDFFFGIRKEKSKLLFVNLNFFQTLLV</sequence>
<keyword evidence="4" id="KW-1185">Reference proteome</keyword>
<dbReference type="PANTHER" id="PTHR22956:SF26">
    <property type="entry name" value="TYROSINE-PROTEIN PHOSPHATASE DOMAIN-CONTAINING PROTEIN"/>
    <property type="match status" value="1"/>
</dbReference>
<keyword evidence="1" id="KW-0732">Signal</keyword>
<reference evidence="3" key="2">
    <citation type="submission" date="2022-06" db="UniProtKB">
        <authorList>
            <consortium name="EnsemblMetazoa"/>
        </authorList>
    </citation>
    <scope>IDENTIFICATION</scope>
    <source>
        <strain evidence="3">DF5081</strain>
    </source>
</reference>
<protein>
    <submittedName>
        <fullName evidence="3">WSN domain-containing protein</fullName>
    </submittedName>
</protein>
<evidence type="ECO:0000313" key="3">
    <source>
        <dbReference type="EnsemblMetazoa" id="CJA02449.1"/>
    </source>
</evidence>
<organism evidence="3 4">
    <name type="scientific">Caenorhabditis japonica</name>
    <dbReference type="NCBI Taxonomy" id="281687"/>
    <lineage>
        <taxon>Eukaryota</taxon>
        <taxon>Metazoa</taxon>
        <taxon>Ecdysozoa</taxon>
        <taxon>Nematoda</taxon>
        <taxon>Chromadorea</taxon>
        <taxon>Rhabditida</taxon>
        <taxon>Rhabditina</taxon>
        <taxon>Rhabditomorpha</taxon>
        <taxon>Rhabditoidea</taxon>
        <taxon>Rhabditidae</taxon>
        <taxon>Peloderinae</taxon>
        <taxon>Caenorhabditis</taxon>
    </lineage>
</organism>
<dbReference type="EnsemblMetazoa" id="CJA02449.1">
    <property type="protein sequence ID" value="CJA02449.1"/>
    <property type="gene ID" value="WBGene00121652"/>
</dbReference>
<feature type="chain" id="PRO_5035857818" evidence="1">
    <location>
        <begin position="21"/>
        <end position="796"/>
    </location>
</feature>
<proteinExistence type="predicted"/>
<evidence type="ECO:0000259" key="2">
    <source>
        <dbReference type="SMART" id="SM00453"/>
    </source>
</evidence>
<reference evidence="4" key="1">
    <citation type="submission" date="2010-08" db="EMBL/GenBank/DDBJ databases">
        <authorList>
            <consortium name="Caenorhabditis japonica Sequencing Consortium"/>
            <person name="Wilson R.K."/>
        </authorList>
    </citation>
    <scope>NUCLEOTIDE SEQUENCE [LARGE SCALE GENOMIC DNA]</scope>
    <source>
        <strain evidence="4">DF5081</strain>
    </source>
</reference>
<evidence type="ECO:0000256" key="1">
    <source>
        <dbReference type="SAM" id="SignalP"/>
    </source>
</evidence>
<dbReference type="Pfam" id="PF02206">
    <property type="entry name" value="WSN"/>
    <property type="match status" value="1"/>
</dbReference>
<evidence type="ECO:0000313" key="4">
    <source>
        <dbReference type="Proteomes" id="UP000005237"/>
    </source>
</evidence>
<dbReference type="PANTHER" id="PTHR22956">
    <property type="entry name" value="ANKYRIN REPEAT-CONTAINING PROTEIN F37A4.4-RELATED-RELATED"/>
    <property type="match status" value="1"/>
</dbReference>
<dbReference type="AlphaFoldDB" id="A0A8R1HI95"/>
<name>A0A8R1HI95_CAEJA</name>
<feature type="signal peptide" evidence="1">
    <location>
        <begin position="1"/>
        <end position="20"/>
    </location>
</feature>
<dbReference type="InterPro" id="IPR003125">
    <property type="entry name" value="WSN"/>
</dbReference>